<dbReference type="RefSeq" id="XP_031810850.1">
    <property type="nucleotide sequence ID" value="XM_031954990.1"/>
</dbReference>
<protein>
    <submittedName>
        <fullName evidence="4">Ribonuclease A family member 13 (inactive)</fullName>
    </submittedName>
</protein>
<proteinExistence type="inferred from homology"/>
<dbReference type="SMART" id="SM00092">
    <property type="entry name" value="RNAse_Pc"/>
    <property type="match status" value="1"/>
</dbReference>
<dbReference type="SUPFAM" id="SSF54076">
    <property type="entry name" value="RNase A-like"/>
    <property type="match status" value="1"/>
</dbReference>
<dbReference type="HOGENOM" id="CLU_1685971_0_0_1"/>
<dbReference type="Pfam" id="PF00074">
    <property type="entry name" value="RnaseA"/>
    <property type="match status" value="1"/>
</dbReference>
<dbReference type="InterPro" id="IPR023412">
    <property type="entry name" value="RNaseA_domain"/>
</dbReference>
<comment type="similarity">
    <text evidence="1">Belongs to the pancreatic ribonuclease family.</text>
</comment>
<dbReference type="KEGG" id="shr:100918584"/>
<reference evidence="4 5" key="1">
    <citation type="journal article" date="2011" name="Proc. Natl. Acad. Sci. U.S.A.">
        <title>Genetic diversity and population structure of the endangered marsupial Sarcophilus harrisii (Tasmanian devil).</title>
        <authorList>
            <person name="Miller W."/>
            <person name="Hayes V.M."/>
            <person name="Ratan A."/>
            <person name="Petersen D.C."/>
            <person name="Wittekindt N.E."/>
            <person name="Miller J."/>
            <person name="Walenz B."/>
            <person name="Knight J."/>
            <person name="Qi J."/>
            <person name="Zhao F."/>
            <person name="Wang Q."/>
            <person name="Bedoya-Reina O.C."/>
            <person name="Katiyar N."/>
            <person name="Tomsho L.P."/>
            <person name="Kasson L.M."/>
            <person name="Hardie R.A."/>
            <person name="Woodbridge P."/>
            <person name="Tindall E.A."/>
            <person name="Bertelsen M.F."/>
            <person name="Dixon D."/>
            <person name="Pyecroft S."/>
            <person name="Helgen K.M."/>
            <person name="Lesk A.M."/>
            <person name="Pringle T.H."/>
            <person name="Patterson N."/>
            <person name="Zhang Y."/>
            <person name="Kreiss A."/>
            <person name="Woods G.M."/>
            <person name="Jones M.E."/>
            <person name="Schuster S.C."/>
        </authorList>
    </citation>
    <scope>NUCLEOTIDE SEQUENCE [LARGE SCALE GENOMIC DNA]</scope>
</reference>
<reference evidence="4" key="2">
    <citation type="submission" date="2025-08" db="UniProtKB">
        <authorList>
            <consortium name="Ensembl"/>
        </authorList>
    </citation>
    <scope>IDENTIFICATION</scope>
</reference>
<dbReference type="Ensembl" id="ENSSHAT00000001912.2">
    <property type="protein sequence ID" value="ENSSHAP00000001891.1"/>
    <property type="gene ID" value="ENSSHAG00000001684.2"/>
</dbReference>
<dbReference type="GeneID" id="100918584"/>
<dbReference type="PANTHER" id="PTHR11437:SF11">
    <property type="entry name" value="INACTIVE RIBONUCLEASE-LIKE PROTEIN 13-RELATED"/>
    <property type="match status" value="1"/>
</dbReference>
<dbReference type="GO" id="GO:0003676">
    <property type="term" value="F:nucleic acid binding"/>
    <property type="evidence" value="ECO:0007669"/>
    <property type="project" value="InterPro"/>
</dbReference>
<sequence>MVLARTLVLQLLLVPALTFLSFSSSKVRNFRTLHVDFPKVTFANEFQGYCNGLMSVVRGYRYDRHCPWTHYVLHAPWSQISKNCKEPDSFCQDFSEYCSLSQDAFFLTTCSRVTLEPPTTCQYNETTSTQRVYLLCNRRFNGEPIYIIGLLEK</sequence>
<dbReference type="FunCoup" id="G3VFD7">
    <property type="interactions" value="10"/>
</dbReference>
<dbReference type="InterPro" id="IPR001427">
    <property type="entry name" value="RNaseA"/>
</dbReference>
<keyword evidence="5" id="KW-1185">Reference proteome</keyword>
<evidence type="ECO:0000256" key="2">
    <source>
        <dbReference type="SAM" id="SignalP"/>
    </source>
</evidence>
<evidence type="ECO:0000256" key="1">
    <source>
        <dbReference type="ARBA" id="ARBA00005600"/>
    </source>
</evidence>
<feature type="chain" id="PRO_5003457841" evidence="2">
    <location>
        <begin position="19"/>
        <end position="153"/>
    </location>
</feature>
<organism evidence="4 5">
    <name type="scientific">Sarcophilus harrisii</name>
    <name type="common">Tasmanian devil</name>
    <name type="synonym">Sarcophilus laniarius</name>
    <dbReference type="NCBI Taxonomy" id="9305"/>
    <lineage>
        <taxon>Eukaryota</taxon>
        <taxon>Metazoa</taxon>
        <taxon>Chordata</taxon>
        <taxon>Craniata</taxon>
        <taxon>Vertebrata</taxon>
        <taxon>Euteleostomi</taxon>
        <taxon>Mammalia</taxon>
        <taxon>Metatheria</taxon>
        <taxon>Dasyuromorphia</taxon>
        <taxon>Dasyuridae</taxon>
        <taxon>Sarcophilus</taxon>
    </lineage>
</organism>
<dbReference type="Gene3D" id="3.10.130.10">
    <property type="entry name" value="Ribonuclease A-like domain"/>
    <property type="match status" value="1"/>
</dbReference>
<dbReference type="InterPro" id="IPR036816">
    <property type="entry name" value="RNaseA-like_dom_sf"/>
</dbReference>
<dbReference type="GO" id="GO:0050830">
    <property type="term" value="P:defense response to Gram-positive bacterium"/>
    <property type="evidence" value="ECO:0007669"/>
    <property type="project" value="TreeGrafter"/>
</dbReference>
<reference evidence="4" key="3">
    <citation type="submission" date="2025-09" db="UniProtKB">
        <authorList>
            <consortium name="Ensembl"/>
        </authorList>
    </citation>
    <scope>IDENTIFICATION</scope>
</reference>
<feature type="signal peptide" evidence="2">
    <location>
        <begin position="1"/>
        <end position="18"/>
    </location>
</feature>
<evidence type="ECO:0000313" key="4">
    <source>
        <dbReference type="Ensembl" id="ENSSHAP00000001891.1"/>
    </source>
</evidence>
<dbReference type="Proteomes" id="UP000007648">
    <property type="component" value="Unassembled WGS sequence"/>
</dbReference>
<dbReference type="InParanoid" id="G3VFD7"/>
<accession>G3VFD7</accession>
<dbReference type="OMA" id="KQPPTSC"/>
<dbReference type="GeneTree" id="ENSGT00390000015830"/>
<feature type="domain" description="Ribonuclease A-domain" evidence="3">
    <location>
        <begin position="23"/>
        <end position="144"/>
    </location>
</feature>
<dbReference type="eggNOG" id="ENOG502SRBA">
    <property type="taxonomic scope" value="Eukaryota"/>
</dbReference>
<name>G3VFD7_SARHA</name>
<dbReference type="CTD" id="440163"/>
<dbReference type="AlphaFoldDB" id="G3VFD7"/>
<gene>
    <name evidence="4" type="primary">RNASE13</name>
</gene>
<evidence type="ECO:0000259" key="3">
    <source>
        <dbReference type="SMART" id="SM00092"/>
    </source>
</evidence>
<dbReference type="PANTHER" id="PTHR11437">
    <property type="entry name" value="RIBONUCLEASE"/>
    <property type="match status" value="1"/>
</dbReference>
<evidence type="ECO:0000313" key="5">
    <source>
        <dbReference type="Proteomes" id="UP000007648"/>
    </source>
</evidence>
<keyword evidence="2" id="KW-0732">Signal</keyword>